<dbReference type="InterPro" id="IPR050680">
    <property type="entry name" value="YpeA/RimI_acetyltransf"/>
</dbReference>
<dbReference type="GO" id="GO:0016747">
    <property type="term" value="F:acyltransferase activity, transferring groups other than amino-acyl groups"/>
    <property type="evidence" value="ECO:0007669"/>
    <property type="project" value="InterPro"/>
</dbReference>
<dbReference type="OrthoDB" id="4228396at2"/>
<dbReference type="Pfam" id="PF00583">
    <property type="entry name" value="Acetyltransf_1"/>
    <property type="match status" value="2"/>
</dbReference>
<organism evidence="4 5">
    <name type="scientific">Flagellimonas meridianipacifica</name>
    <dbReference type="NCBI Taxonomy" id="1080225"/>
    <lineage>
        <taxon>Bacteria</taxon>
        <taxon>Pseudomonadati</taxon>
        <taxon>Bacteroidota</taxon>
        <taxon>Flavobacteriia</taxon>
        <taxon>Flavobacteriales</taxon>
        <taxon>Flavobacteriaceae</taxon>
        <taxon>Flagellimonas</taxon>
    </lineage>
</organism>
<dbReference type="InterPro" id="IPR000182">
    <property type="entry name" value="GNAT_dom"/>
</dbReference>
<dbReference type="Gene3D" id="3.40.630.30">
    <property type="match status" value="2"/>
</dbReference>
<evidence type="ECO:0000259" key="3">
    <source>
        <dbReference type="PROSITE" id="PS51186"/>
    </source>
</evidence>
<keyword evidence="5" id="KW-1185">Reference proteome</keyword>
<dbReference type="EMBL" id="PVYX01000001">
    <property type="protein sequence ID" value="PRX56452.1"/>
    <property type="molecule type" value="Genomic_DNA"/>
</dbReference>
<keyword evidence="2" id="KW-0012">Acyltransferase</keyword>
<feature type="domain" description="N-acetyltransferase" evidence="3">
    <location>
        <begin position="154"/>
        <end position="280"/>
    </location>
</feature>
<reference evidence="4 5" key="1">
    <citation type="submission" date="2018-03" db="EMBL/GenBank/DDBJ databases">
        <title>Genomic Encyclopedia of Archaeal and Bacterial Type Strains, Phase II (KMG-II): from individual species to whole genera.</title>
        <authorList>
            <person name="Goeker M."/>
        </authorList>
    </citation>
    <scope>NUCLEOTIDE SEQUENCE [LARGE SCALE GENOMIC DNA]</scope>
    <source>
        <strain evidence="4 5">DSM 25027</strain>
    </source>
</reference>
<evidence type="ECO:0000256" key="2">
    <source>
        <dbReference type="ARBA" id="ARBA00023315"/>
    </source>
</evidence>
<dbReference type="InterPro" id="IPR016181">
    <property type="entry name" value="Acyl_CoA_acyltransferase"/>
</dbReference>
<gene>
    <name evidence="4" type="ORF">CLV81_0449</name>
</gene>
<accession>A0A2T0MFW3</accession>
<dbReference type="SUPFAM" id="SSF55729">
    <property type="entry name" value="Acyl-CoA N-acyltransferases (Nat)"/>
    <property type="match status" value="2"/>
</dbReference>
<feature type="domain" description="N-acetyltransferase" evidence="3">
    <location>
        <begin position="1"/>
        <end position="155"/>
    </location>
</feature>
<dbReference type="AlphaFoldDB" id="A0A2T0MFW3"/>
<dbReference type="PANTHER" id="PTHR43420">
    <property type="entry name" value="ACETYLTRANSFERASE"/>
    <property type="match status" value="1"/>
</dbReference>
<dbReference type="PROSITE" id="PS51186">
    <property type="entry name" value="GNAT"/>
    <property type="match status" value="2"/>
</dbReference>
<comment type="caution">
    <text evidence="4">The sequence shown here is derived from an EMBL/GenBank/DDBJ whole genome shotgun (WGS) entry which is preliminary data.</text>
</comment>
<sequence length="282" mass="32282">MEIKSLVGIKHTDILNVFNESFSDYFVPFRLNEEQLKSKMIADQTDLELSVGVFHNQKLIAFILHGWDTIKNRKVVYNGGTGVIPSKRGNGLTKRMYLFSLPVLEKNGVDKIVLEVISQNIQAIKSYEKSGFVKTRKLACFKGSFKSNKTNKDLEIRPLLVYSWKTMESFWDINPTWQNSKNVMNTLRTVNASFGAYLNDQLVGYLIYNPQSKRIQQVAVHKDYRKNGIASTLLSNLAKGHGDTFSIINVDKKAKNMTNFFNSVGLENYLEQFEMELELTKN</sequence>
<protein>
    <submittedName>
        <fullName evidence="4">Acetyltransferase (GNAT) family protein</fullName>
    </submittedName>
</protein>
<dbReference type="RefSeq" id="WP_106143426.1">
    <property type="nucleotide sequence ID" value="NZ_PVYX01000001.1"/>
</dbReference>
<evidence type="ECO:0000256" key="1">
    <source>
        <dbReference type="ARBA" id="ARBA00022679"/>
    </source>
</evidence>
<dbReference type="Proteomes" id="UP000237640">
    <property type="component" value="Unassembled WGS sequence"/>
</dbReference>
<evidence type="ECO:0000313" key="4">
    <source>
        <dbReference type="EMBL" id="PRX56452.1"/>
    </source>
</evidence>
<evidence type="ECO:0000313" key="5">
    <source>
        <dbReference type="Proteomes" id="UP000237640"/>
    </source>
</evidence>
<name>A0A2T0MFW3_9FLAO</name>
<proteinExistence type="predicted"/>
<dbReference type="CDD" id="cd04301">
    <property type="entry name" value="NAT_SF"/>
    <property type="match status" value="1"/>
</dbReference>
<keyword evidence="1 4" id="KW-0808">Transferase</keyword>